<feature type="region of interest" description="Disordered" evidence="1">
    <location>
        <begin position="1"/>
        <end position="30"/>
    </location>
</feature>
<accession>A0A131XML9</accession>
<reference evidence="2" key="1">
    <citation type="journal article" date="2017" name="Ticks Tick Borne Dis.">
        <title>An insight into the sialome of Hyalomma excavatum.</title>
        <authorList>
            <person name="Ribeiro J.M."/>
            <person name="Slovak M."/>
            <person name="Francischetti I.M."/>
        </authorList>
    </citation>
    <scope>NUCLEOTIDE SEQUENCE</scope>
    <source>
        <strain evidence="2">Samish</strain>
        <tissue evidence="2">Salivary glands</tissue>
    </source>
</reference>
<dbReference type="AlphaFoldDB" id="A0A131XML9"/>
<evidence type="ECO:0000313" key="2">
    <source>
        <dbReference type="EMBL" id="JAP68299.1"/>
    </source>
</evidence>
<feature type="compositionally biased region" description="Low complexity" evidence="1">
    <location>
        <begin position="236"/>
        <end position="254"/>
    </location>
</feature>
<feature type="non-terminal residue" evidence="2">
    <location>
        <position position="485"/>
    </location>
</feature>
<proteinExistence type="evidence at transcript level"/>
<protein>
    <submittedName>
        <fullName evidence="2">Uncharacterized protein</fullName>
    </submittedName>
</protein>
<feature type="region of interest" description="Disordered" evidence="1">
    <location>
        <begin position="344"/>
        <end position="395"/>
    </location>
</feature>
<sequence length="485" mass="52279">ANVTPARSNKARAQGSKQERKSLPARKGSQLTVVQASNAPTKNEKAFLRRAQVKAATTTYASASRNAKTAASKPTAAAGIKVLDKKKTSVKLPRYPQKTKQHIGVPLVQANVQLLRTAPAQTKFAKRGSLGKKTRKRAGCDDIRTPVAKTNLSPCLTARLEQQSSCEAKAERNSLVTSCSTPCSVMVSKATLGSRGREPGGSTPYHTARSICLSSDSSAARVSKATRMLAGGTPFHSAHSSLASPAASPGTSSPVRDELNDTFTLESPSPKRRTSCTRKAPSSCLRKGTCASRVKKSVSFTMPERPSATPKRLPKTPTRSRTLQETLKEWLNARGYSLSALRLSHGDSASQQQRFKKSRCGKAATRKALRPADNQASPLLPKPLQQMSEGSKTAKHSNIRALLTELLECLHKPNPPEDVETWLNQLEENVPSITDYPAYWMCRCVCHEKAGDSAEAVKALTVGLDFVTTGHSELTDALDSLRKKG</sequence>
<name>A0A131XML9_9ACAR</name>
<evidence type="ECO:0000256" key="1">
    <source>
        <dbReference type="SAM" id="MobiDB-lite"/>
    </source>
</evidence>
<feature type="non-terminal residue" evidence="2">
    <location>
        <position position="1"/>
    </location>
</feature>
<dbReference type="EMBL" id="GEFH01000282">
    <property type="protein sequence ID" value="JAP68299.1"/>
    <property type="molecule type" value="mRNA"/>
</dbReference>
<feature type="region of interest" description="Disordered" evidence="1">
    <location>
        <begin position="295"/>
        <end position="321"/>
    </location>
</feature>
<organism evidence="2">
    <name type="scientific">Hyalomma excavatum</name>
    <dbReference type="NCBI Taxonomy" id="257692"/>
    <lineage>
        <taxon>Eukaryota</taxon>
        <taxon>Metazoa</taxon>
        <taxon>Ecdysozoa</taxon>
        <taxon>Arthropoda</taxon>
        <taxon>Chelicerata</taxon>
        <taxon>Arachnida</taxon>
        <taxon>Acari</taxon>
        <taxon>Parasitiformes</taxon>
        <taxon>Ixodida</taxon>
        <taxon>Ixodoidea</taxon>
        <taxon>Ixodidae</taxon>
        <taxon>Hyalomminae</taxon>
        <taxon>Hyalomma</taxon>
    </lineage>
</organism>
<feature type="compositionally biased region" description="Basic residues" evidence="1">
    <location>
        <begin position="354"/>
        <end position="369"/>
    </location>
</feature>
<feature type="region of interest" description="Disordered" evidence="1">
    <location>
        <begin position="236"/>
        <end position="282"/>
    </location>
</feature>